<protein>
    <recommendedName>
        <fullName evidence="4">DUF202 domain-containing protein</fullName>
    </recommendedName>
</protein>
<evidence type="ECO:0000256" key="1">
    <source>
        <dbReference type="SAM" id="Phobius"/>
    </source>
</evidence>
<feature type="transmembrane region" description="Helical" evidence="1">
    <location>
        <begin position="39"/>
        <end position="62"/>
    </location>
</feature>
<gene>
    <name evidence="2" type="ORF">LZA78_12975</name>
</gene>
<keyword evidence="1" id="KW-1133">Transmembrane helix</keyword>
<dbReference type="EMBL" id="JAJUOS010000010">
    <property type="protein sequence ID" value="MCE5974395.1"/>
    <property type="molecule type" value="Genomic_DNA"/>
</dbReference>
<comment type="caution">
    <text evidence="2">The sequence shown here is derived from an EMBL/GenBank/DDBJ whole genome shotgun (WGS) entry which is preliminary data.</text>
</comment>
<feature type="transmembrane region" description="Helical" evidence="1">
    <location>
        <begin position="83"/>
        <end position="104"/>
    </location>
</feature>
<keyword evidence="3" id="KW-1185">Reference proteome</keyword>
<dbReference type="RefSeq" id="WP_233677359.1">
    <property type="nucleotide sequence ID" value="NZ_JAJUOS010000010.1"/>
</dbReference>
<proteinExistence type="predicted"/>
<evidence type="ECO:0000313" key="3">
    <source>
        <dbReference type="Proteomes" id="UP001521181"/>
    </source>
</evidence>
<accession>A0ABS8YYP6</accession>
<name>A0ABS8YYP6_9RHOB</name>
<sequence length="106" mass="10996">MLKFSTILLSCALTLCLALTVLAFRLERSGVLSSTKSASAILAVMAMVLCVVAVLVISRNALGKAWHKLVAALEDKVDWGPEGLVPAVSFGLALVVASLVFVGVGL</sequence>
<keyword evidence="1" id="KW-0812">Transmembrane</keyword>
<evidence type="ECO:0008006" key="4">
    <source>
        <dbReference type="Google" id="ProtNLM"/>
    </source>
</evidence>
<evidence type="ECO:0000313" key="2">
    <source>
        <dbReference type="EMBL" id="MCE5974395.1"/>
    </source>
</evidence>
<organism evidence="2 3">
    <name type="scientific">Rhodobacter flavimaris</name>
    <dbReference type="NCBI Taxonomy" id="2907145"/>
    <lineage>
        <taxon>Bacteria</taxon>
        <taxon>Pseudomonadati</taxon>
        <taxon>Pseudomonadota</taxon>
        <taxon>Alphaproteobacteria</taxon>
        <taxon>Rhodobacterales</taxon>
        <taxon>Rhodobacter group</taxon>
        <taxon>Rhodobacter</taxon>
    </lineage>
</organism>
<dbReference type="Proteomes" id="UP001521181">
    <property type="component" value="Unassembled WGS sequence"/>
</dbReference>
<reference evidence="2 3" key="1">
    <citation type="submission" date="2021-12" db="EMBL/GenBank/DDBJ databases">
        <title>Sinirhodobacter sp. WL0062 is a bacterium isolated from seawater.</title>
        <authorList>
            <person name="Wang L."/>
            <person name="He W."/>
            <person name="Zhang D.-F."/>
        </authorList>
    </citation>
    <scope>NUCLEOTIDE SEQUENCE [LARGE SCALE GENOMIC DNA]</scope>
    <source>
        <strain evidence="2 3">WL0062</strain>
    </source>
</reference>
<keyword evidence="1" id="KW-0472">Membrane</keyword>